<dbReference type="Proteomes" id="UP000199087">
    <property type="component" value="Unassembled WGS sequence"/>
</dbReference>
<dbReference type="GO" id="GO:0004826">
    <property type="term" value="F:phenylalanine-tRNA ligase activity"/>
    <property type="evidence" value="ECO:0007669"/>
    <property type="project" value="InterPro"/>
</dbReference>
<proteinExistence type="predicted"/>
<sequence length="223" mass="25508">MEIQLSHELLERIPNLKLGIIEYKDITVGVSPQMVRGRLQLFQESIYFELDNKNMADLPGIQEWRQIFKMFGKDPNRYRHSAEALMRRIQKQNYLSSVQSAIDLNNFFSLQYQVPIGIYDQDLLTGPLTVRIGLEGEEYLGLNGRENSLQNLIISVDKNGPFGSPFVDSDRTQVTFSTKNALQIIYLRPSTDLANAKKLTESLMNMFNQIHGGESSFRILGCQ</sequence>
<accession>A0A0U1P082</accession>
<dbReference type="PANTHER" id="PTHR39209:SF2">
    <property type="entry name" value="CYTOPLASMIC PROTEIN"/>
    <property type="match status" value="1"/>
</dbReference>
<dbReference type="STRING" id="1499688.BN000_03619"/>
<dbReference type="OrthoDB" id="9789812at2"/>
<evidence type="ECO:0000313" key="3">
    <source>
        <dbReference type="Proteomes" id="UP000199087"/>
    </source>
</evidence>
<dbReference type="InterPro" id="IPR005146">
    <property type="entry name" value="B3/B4_tRNA-bd"/>
</dbReference>
<name>A0A0U1P082_9BACI</name>
<organism evidence="2 3">
    <name type="scientific">Neobacillus massiliamazoniensis</name>
    <dbReference type="NCBI Taxonomy" id="1499688"/>
    <lineage>
        <taxon>Bacteria</taxon>
        <taxon>Bacillati</taxon>
        <taxon>Bacillota</taxon>
        <taxon>Bacilli</taxon>
        <taxon>Bacillales</taxon>
        <taxon>Bacillaceae</taxon>
        <taxon>Neobacillus</taxon>
    </lineage>
</organism>
<dbReference type="InterPro" id="IPR020825">
    <property type="entry name" value="Phe-tRNA_synthase-like_B3/B4"/>
</dbReference>
<evidence type="ECO:0000259" key="1">
    <source>
        <dbReference type="SMART" id="SM00873"/>
    </source>
</evidence>
<gene>
    <name evidence="2" type="ORF">BN000_03619</name>
</gene>
<dbReference type="SMART" id="SM00873">
    <property type="entry name" value="B3_4"/>
    <property type="match status" value="1"/>
</dbReference>
<dbReference type="GO" id="GO:0003723">
    <property type="term" value="F:RNA binding"/>
    <property type="evidence" value="ECO:0007669"/>
    <property type="project" value="InterPro"/>
</dbReference>
<evidence type="ECO:0000313" key="2">
    <source>
        <dbReference type="EMBL" id="CRK83647.1"/>
    </source>
</evidence>
<dbReference type="Gene3D" id="3.50.40.10">
    <property type="entry name" value="Phenylalanyl-trna Synthetase, Chain B, domain 3"/>
    <property type="match status" value="1"/>
</dbReference>
<protein>
    <submittedName>
        <fullName evidence="2">YhzB</fullName>
    </submittedName>
</protein>
<dbReference type="PANTHER" id="PTHR39209">
    <property type="match status" value="1"/>
</dbReference>
<feature type="domain" description="B3/B4 tRNA-binding" evidence="1">
    <location>
        <begin position="62"/>
        <end position="212"/>
    </location>
</feature>
<dbReference type="EMBL" id="CVRB01000003">
    <property type="protein sequence ID" value="CRK83647.1"/>
    <property type="molecule type" value="Genomic_DNA"/>
</dbReference>
<reference evidence="3" key="1">
    <citation type="submission" date="2015-05" db="EMBL/GenBank/DDBJ databases">
        <authorList>
            <person name="Urmite Genomes"/>
        </authorList>
    </citation>
    <scope>NUCLEOTIDE SEQUENCE [LARGE SCALE GENOMIC DNA]</scope>
    <source>
        <strain evidence="3">LF1</strain>
    </source>
</reference>
<dbReference type="RefSeq" id="WP_090636421.1">
    <property type="nucleotide sequence ID" value="NZ_CVRB01000003.1"/>
</dbReference>
<dbReference type="SUPFAM" id="SSF56037">
    <property type="entry name" value="PheT/TilS domain"/>
    <property type="match status" value="1"/>
</dbReference>
<dbReference type="AlphaFoldDB" id="A0A0U1P082"/>
<dbReference type="Pfam" id="PF03483">
    <property type="entry name" value="B3_4"/>
    <property type="match status" value="1"/>
</dbReference>
<keyword evidence="3" id="KW-1185">Reference proteome</keyword>